<feature type="transmembrane region" description="Helical" evidence="6">
    <location>
        <begin position="347"/>
        <end position="371"/>
    </location>
</feature>
<dbReference type="Pfam" id="PF02687">
    <property type="entry name" value="FtsX"/>
    <property type="match status" value="2"/>
</dbReference>
<dbReference type="GO" id="GO:0022857">
    <property type="term" value="F:transmembrane transporter activity"/>
    <property type="evidence" value="ECO:0007669"/>
    <property type="project" value="TreeGrafter"/>
</dbReference>
<dbReference type="GO" id="GO:0005886">
    <property type="term" value="C:plasma membrane"/>
    <property type="evidence" value="ECO:0007669"/>
    <property type="project" value="UniProtKB-SubCell"/>
</dbReference>
<comment type="subcellular location">
    <subcellularLocation>
        <location evidence="1">Cell membrane</location>
        <topology evidence="1">Multi-pass membrane protein</topology>
    </subcellularLocation>
</comment>
<feature type="transmembrane region" description="Helical" evidence="6">
    <location>
        <begin position="712"/>
        <end position="736"/>
    </location>
</feature>
<dbReference type="InterPro" id="IPR025857">
    <property type="entry name" value="MacB_PCD"/>
</dbReference>
<keyword evidence="4 6" id="KW-1133">Transmembrane helix</keyword>
<keyword evidence="3 6" id="KW-0812">Transmembrane</keyword>
<feature type="transmembrane region" description="Helical" evidence="6">
    <location>
        <begin position="441"/>
        <end position="461"/>
    </location>
</feature>
<dbReference type="RefSeq" id="WP_146572660.1">
    <property type="nucleotide sequence ID" value="NZ_CP042306.1"/>
</dbReference>
<feature type="domain" description="ABC3 transporter permease C-terminal" evidence="7">
    <location>
        <begin position="717"/>
        <end position="829"/>
    </location>
</feature>
<keyword evidence="10" id="KW-1185">Reference proteome</keyword>
<keyword evidence="5 6" id="KW-0472">Membrane</keyword>
<evidence type="ECO:0000313" key="10">
    <source>
        <dbReference type="Proteomes" id="UP000315673"/>
    </source>
</evidence>
<dbReference type="PROSITE" id="PS51257">
    <property type="entry name" value="PROKAR_LIPOPROTEIN"/>
    <property type="match status" value="1"/>
</dbReference>
<dbReference type="EMBL" id="CP042306">
    <property type="protein sequence ID" value="QDZ08287.1"/>
    <property type="molecule type" value="Genomic_DNA"/>
</dbReference>
<evidence type="ECO:0000256" key="5">
    <source>
        <dbReference type="ARBA" id="ARBA00023136"/>
    </source>
</evidence>
<protein>
    <submittedName>
        <fullName evidence="9">FtsX-like permease family protein</fullName>
    </submittedName>
</protein>
<gene>
    <name evidence="9" type="ORF">FPZ24_13040</name>
</gene>
<evidence type="ECO:0000256" key="3">
    <source>
        <dbReference type="ARBA" id="ARBA00022692"/>
    </source>
</evidence>
<feature type="transmembrane region" description="Helical" evidence="6">
    <location>
        <begin position="757"/>
        <end position="780"/>
    </location>
</feature>
<feature type="domain" description="MacB-like periplasmic core" evidence="8">
    <location>
        <begin position="21"/>
        <end position="244"/>
    </location>
</feature>
<keyword evidence="2" id="KW-1003">Cell membrane</keyword>
<dbReference type="PANTHER" id="PTHR30572:SF18">
    <property type="entry name" value="ABC-TYPE MACROLIDE FAMILY EXPORT SYSTEM PERMEASE COMPONENT 2"/>
    <property type="match status" value="1"/>
</dbReference>
<dbReference type="KEGG" id="spai:FPZ24_13040"/>
<evidence type="ECO:0000259" key="7">
    <source>
        <dbReference type="Pfam" id="PF02687"/>
    </source>
</evidence>
<accession>A0A5B8LJ30</accession>
<feature type="transmembrane region" description="Helical" evidence="6">
    <location>
        <begin position="391"/>
        <end position="414"/>
    </location>
</feature>
<evidence type="ECO:0000259" key="8">
    <source>
        <dbReference type="Pfam" id="PF12704"/>
    </source>
</evidence>
<dbReference type="OrthoDB" id="9770036at2"/>
<evidence type="ECO:0000256" key="4">
    <source>
        <dbReference type="ARBA" id="ARBA00022989"/>
    </source>
</evidence>
<dbReference type="Proteomes" id="UP000315673">
    <property type="component" value="Chromosome"/>
</dbReference>
<feature type="transmembrane region" description="Helical" evidence="6">
    <location>
        <begin position="20"/>
        <end position="41"/>
    </location>
</feature>
<name>A0A5B8LJ30_9SPHN</name>
<sequence>MWRNYLTVGLRSLAKNKTYAFINIVGLTIGLTACLLILLYVRYEQSYDRWLPDADRTFQLQNYILSTSKGGEQKFLQLSPIVAGRTLAKDFPQVEKVAWVRAFSPIVIQNGRAIEVNDLQMTDSNLFEVLDLPLVRGTTAKALPDSHSLSVSESEAKRRFGDSDPIGKTLTIVDNTGDVDYRITSVFKDIPKNSSFSANMIARFDLDTQFADRQRQLTRWTSTEGWNFVKLKSAADAALINAQLPAWKKRNIPDDVINGQKQNPGDGEDFALVNISNVHLGKAQMFGMTPGNDARTVTTFAVIAALVLGMAAINFTNLATARASQRAREVALRKVLGATRRQLITQFLAESTLLVLIAMLVALAMAELLLPAFNSFLDASIALRYLGAESVLIPAALLVLAVGAAGGFYPALYLSRFQPAKILKANKSSADAAGSGRLRNLLVLVQFAVSIGLIACTAIIYGQTLFARTLDAGYQRDRLLQVGNVGFRGVSTAQSQALVERIRRVPGVQAAGRTQIGIASSISSISDYFLPGSPTSVPLGTYGVEPGFLEAMGIKLLAGRYFSEMQGKDDATTPVPVDLDAERALAARGINVIVTQSAAQRLGFRTPEDAIGKEMRGDLSVPEAGLVPATIVGVVSDARYRSLREPVQPIVYIMQRVGFAQVAVRYAGTTPTDIRQRIEGVWKQLIPLVPFKAEFADDIVQRQYQQESARGILFAGFSLLAVVIGCMGLFGLAVFTAERLTKEIGIRKVLGARTQDIVRLLVWQFSRPVLLANIIAWPVAWWLMRDWLNGFDTRIPLTPVPFLIAGIIALAVALSTIASHAFRVARLNPIHALRYE</sequence>
<evidence type="ECO:0000256" key="1">
    <source>
        <dbReference type="ARBA" id="ARBA00004651"/>
    </source>
</evidence>
<feature type="domain" description="MacB-like periplasmic core" evidence="8">
    <location>
        <begin position="447"/>
        <end position="678"/>
    </location>
</feature>
<evidence type="ECO:0000256" key="2">
    <source>
        <dbReference type="ARBA" id="ARBA00022475"/>
    </source>
</evidence>
<dbReference type="PANTHER" id="PTHR30572">
    <property type="entry name" value="MEMBRANE COMPONENT OF TRANSPORTER-RELATED"/>
    <property type="match status" value="1"/>
</dbReference>
<organism evidence="9 10">
    <name type="scientific">Sphingomonas panacisoli</name>
    <dbReference type="NCBI Taxonomy" id="1813879"/>
    <lineage>
        <taxon>Bacteria</taxon>
        <taxon>Pseudomonadati</taxon>
        <taxon>Pseudomonadota</taxon>
        <taxon>Alphaproteobacteria</taxon>
        <taxon>Sphingomonadales</taxon>
        <taxon>Sphingomonadaceae</taxon>
        <taxon>Sphingomonas</taxon>
    </lineage>
</organism>
<dbReference type="InterPro" id="IPR003838">
    <property type="entry name" value="ABC3_permease_C"/>
</dbReference>
<reference evidence="9 10" key="1">
    <citation type="submission" date="2019-07" db="EMBL/GenBank/DDBJ databases">
        <title>Full genome sequence of Sphingomonas sp. 4R-6-7(HKS19).</title>
        <authorList>
            <person name="Im W.-T."/>
        </authorList>
    </citation>
    <scope>NUCLEOTIDE SEQUENCE [LARGE SCALE GENOMIC DNA]</scope>
    <source>
        <strain evidence="9 10">HKS19</strain>
    </source>
</reference>
<feature type="transmembrane region" description="Helical" evidence="6">
    <location>
        <begin position="800"/>
        <end position="822"/>
    </location>
</feature>
<proteinExistence type="predicted"/>
<dbReference type="InterPro" id="IPR050250">
    <property type="entry name" value="Macrolide_Exporter_MacB"/>
</dbReference>
<evidence type="ECO:0000256" key="6">
    <source>
        <dbReference type="SAM" id="Phobius"/>
    </source>
</evidence>
<feature type="domain" description="ABC3 transporter permease C-terminal" evidence="7">
    <location>
        <begin position="302"/>
        <end position="419"/>
    </location>
</feature>
<evidence type="ECO:0000313" key="9">
    <source>
        <dbReference type="EMBL" id="QDZ08287.1"/>
    </source>
</evidence>
<dbReference type="AlphaFoldDB" id="A0A5B8LJ30"/>
<dbReference type="Pfam" id="PF12704">
    <property type="entry name" value="MacB_PCD"/>
    <property type="match status" value="2"/>
</dbReference>